<dbReference type="EMBL" id="KB932201">
    <property type="protein sequence ID" value="KCV73340.1"/>
    <property type="molecule type" value="Genomic_DNA"/>
</dbReference>
<dbReference type="GeneID" id="20525604"/>
<dbReference type="Proteomes" id="UP000030693">
    <property type="component" value="Unassembled WGS sequence"/>
</dbReference>
<dbReference type="AlphaFoldDB" id="A0A058ZG19"/>
<dbReference type="PANTHER" id="PTHR21705:SF11">
    <property type="entry name" value="FHIP FAMILY PROTEIN CG3558"/>
    <property type="match status" value="1"/>
</dbReference>
<dbReference type="RefSeq" id="XP_009493041.1">
    <property type="nucleotide sequence ID" value="XM_009494766.1"/>
</dbReference>
<evidence type="ECO:0000313" key="1">
    <source>
        <dbReference type="EMBL" id="KCV73340.1"/>
    </source>
</evidence>
<dbReference type="OrthoDB" id="5350595at2759"/>
<dbReference type="Pfam" id="PF10257">
    <property type="entry name" value="RAI16-like"/>
    <property type="match status" value="1"/>
</dbReference>
<dbReference type="PANTHER" id="PTHR21705">
    <property type="entry name" value="RAI16 PROTEIN-RELATED"/>
    <property type="match status" value="1"/>
</dbReference>
<keyword evidence="2" id="KW-1185">Reference proteome</keyword>
<organism evidence="1">
    <name type="scientific">Fonticula alba</name>
    <name type="common">Slime mold</name>
    <dbReference type="NCBI Taxonomy" id="691883"/>
    <lineage>
        <taxon>Eukaryota</taxon>
        <taxon>Rotosphaerida</taxon>
        <taxon>Fonticulaceae</taxon>
        <taxon>Fonticula</taxon>
    </lineage>
</organism>
<proteinExistence type="predicted"/>
<evidence type="ECO:0000313" key="2">
    <source>
        <dbReference type="Proteomes" id="UP000030693"/>
    </source>
</evidence>
<name>A0A058ZG19_FONAL</name>
<protein>
    <submittedName>
        <fullName evidence="1">Uncharacterized protein</fullName>
    </submittedName>
</protein>
<dbReference type="InterPro" id="IPR019384">
    <property type="entry name" value="FHIP"/>
</dbReference>
<sequence>MSFLRTVISIAQTALNILSPIDQFKEHWRNVNNYYRYNNVSEEGDNVAQHYLTEDLSEMLIILKKECLPDQTPTAGSATDLGDLPPGALPPSPLENMVTGPCLEFVMSSQMLDWLTKKAIMDSPRGMRCLVMDFFASFLGCIHGPLLPEAVHKPLTRLLEESKRVSPNYQRCCWCGVV</sequence>
<gene>
    <name evidence="1" type="ORF">H696_00879</name>
</gene>
<reference evidence="1" key="1">
    <citation type="submission" date="2013-04" db="EMBL/GenBank/DDBJ databases">
        <title>The Genome Sequence of Fonticula alba ATCC 38817.</title>
        <authorList>
            <consortium name="The Broad Institute Genomics Platform"/>
            <person name="Russ C."/>
            <person name="Cuomo C."/>
            <person name="Burger G."/>
            <person name="Gray M.W."/>
            <person name="Holland P.W.H."/>
            <person name="King N."/>
            <person name="Lang F.B.F."/>
            <person name="Roger A.J."/>
            <person name="Ruiz-Trillo I."/>
            <person name="Brown M."/>
            <person name="Walker B."/>
            <person name="Young S."/>
            <person name="Zeng Q."/>
            <person name="Gargeya S."/>
            <person name="Fitzgerald M."/>
            <person name="Haas B."/>
            <person name="Abouelleil A."/>
            <person name="Allen A.W."/>
            <person name="Alvarado L."/>
            <person name="Arachchi H.M."/>
            <person name="Berlin A.M."/>
            <person name="Chapman S.B."/>
            <person name="Gainer-Dewar J."/>
            <person name="Goldberg J."/>
            <person name="Griggs A."/>
            <person name="Gujja S."/>
            <person name="Hansen M."/>
            <person name="Howarth C."/>
            <person name="Imamovic A."/>
            <person name="Ireland A."/>
            <person name="Larimer J."/>
            <person name="McCowan C."/>
            <person name="Murphy C."/>
            <person name="Pearson M."/>
            <person name="Poon T.W."/>
            <person name="Priest M."/>
            <person name="Roberts A."/>
            <person name="Saif S."/>
            <person name="Shea T."/>
            <person name="Sisk P."/>
            <person name="Sykes S."/>
            <person name="Wortman J."/>
            <person name="Nusbaum C."/>
            <person name="Birren B."/>
        </authorList>
    </citation>
    <scope>NUCLEOTIDE SEQUENCE [LARGE SCALE GENOMIC DNA]</scope>
    <source>
        <strain evidence="1">ATCC 38817</strain>
    </source>
</reference>
<dbReference type="STRING" id="691883.A0A058ZG19"/>
<accession>A0A058ZG19</accession>